<keyword evidence="3" id="KW-1003">Cell membrane</keyword>
<dbReference type="Gene3D" id="1.20.1640.10">
    <property type="entry name" value="Multidrug efflux transporter AcrB transmembrane domain"/>
    <property type="match status" value="2"/>
</dbReference>
<feature type="domain" description="SSD" evidence="9">
    <location>
        <begin position="203"/>
        <end position="335"/>
    </location>
</feature>
<dbReference type="InterPro" id="IPR004869">
    <property type="entry name" value="MMPL_dom"/>
</dbReference>
<feature type="region of interest" description="Disordered" evidence="7">
    <location>
        <begin position="698"/>
        <end position="726"/>
    </location>
</feature>
<gene>
    <name evidence="10" type="ORF">FNQ90_09420</name>
</gene>
<evidence type="ECO:0000256" key="1">
    <source>
        <dbReference type="ARBA" id="ARBA00004651"/>
    </source>
</evidence>
<feature type="transmembrane region" description="Helical" evidence="8">
    <location>
        <begin position="586"/>
        <end position="607"/>
    </location>
</feature>
<dbReference type="InterPro" id="IPR050545">
    <property type="entry name" value="Mycobact_MmpL"/>
</dbReference>
<feature type="transmembrane region" description="Helical" evidence="8">
    <location>
        <begin position="551"/>
        <end position="574"/>
    </location>
</feature>
<protein>
    <submittedName>
        <fullName evidence="10">MMPL family transporter</fullName>
    </submittedName>
</protein>
<feature type="transmembrane region" description="Helical" evidence="8">
    <location>
        <begin position="281"/>
        <end position="307"/>
    </location>
</feature>
<dbReference type="PROSITE" id="PS50156">
    <property type="entry name" value="SSD"/>
    <property type="match status" value="1"/>
</dbReference>
<keyword evidence="4 8" id="KW-0812">Transmembrane</keyword>
<comment type="similarity">
    <text evidence="2">Belongs to the resistance-nodulation-cell division (RND) (TC 2.A.6) family. MmpL subfamily.</text>
</comment>
<feature type="transmembrane region" description="Helical" evidence="8">
    <location>
        <begin position="313"/>
        <end position="342"/>
    </location>
</feature>
<keyword evidence="6 8" id="KW-0472">Membrane</keyword>
<evidence type="ECO:0000259" key="9">
    <source>
        <dbReference type="PROSITE" id="PS50156"/>
    </source>
</evidence>
<accession>A0A7W3TCG2</accession>
<feature type="transmembrane region" description="Helical" evidence="8">
    <location>
        <begin position="527"/>
        <end position="544"/>
    </location>
</feature>
<evidence type="ECO:0000313" key="10">
    <source>
        <dbReference type="EMBL" id="MBB0244319.1"/>
    </source>
</evidence>
<evidence type="ECO:0000256" key="4">
    <source>
        <dbReference type="ARBA" id="ARBA00022692"/>
    </source>
</evidence>
<comment type="subcellular location">
    <subcellularLocation>
        <location evidence="1">Cell membrane</location>
        <topology evidence="1">Multi-pass membrane protein</topology>
    </subcellularLocation>
</comment>
<dbReference type="Proteomes" id="UP000538929">
    <property type="component" value="Unassembled WGS sequence"/>
</dbReference>
<feature type="transmembrane region" description="Helical" evidence="8">
    <location>
        <begin position="238"/>
        <end position="260"/>
    </location>
</feature>
<organism evidence="10 11">
    <name type="scientific">Streptomyces alkaliphilus</name>
    <dbReference type="NCBI Taxonomy" id="1472722"/>
    <lineage>
        <taxon>Bacteria</taxon>
        <taxon>Bacillati</taxon>
        <taxon>Actinomycetota</taxon>
        <taxon>Actinomycetes</taxon>
        <taxon>Kitasatosporales</taxon>
        <taxon>Streptomycetaceae</taxon>
        <taxon>Streptomyces</taxon>
    </lineage>
</organism>
<dbReference type="EMBL" id="VKHT01000214">
    <property type="protein sequence ID" value="MBB0244319.1"/>
    <property type="molecule type" value="Genomic_DNA"/>
</dbReference>
<dbReference type="PANTHER" id="PTHR33406">
    <property type="entry name" value="MEMBRANE PROTEIN MJ1562-RELATED"/>
    <property type="match status" value="1"/>
</dbReference>
<feature type="transmembrane region" description="Helical" evidence="8">
    <location>
        <begin position="661"/>
        <end position="684"/>
    </location>
</feature>
<sequence>MFGRIGRYVVHRPWRTIAVWIFAAVALTVLAPPLPATSNEADFLPSDYDSVRAGELQERAFPGSERPAALMVFGRTDGEPLGPADRAEISEIAGALHAMEYPLVAEVTTEPQVVSPDGNLVLVPILATVQDPFDEELGRSIGKLREDAGSMLEDGPLKLGVTGDAATGLDIRESSAATDALVMLATPLLIILFLLILFRSPLIALMPVLIILVVLQVATGLIGVAAELMGMPADTSASAILIVVLFGVGTDYLLFLLFRYREQLRAGQAPRQALIRAVSRTGSTITSAAGTEIVAFAVLIFSTLGILRVMGPALAIAVAVTMAAALTLCPAVFSLLGTKAFWPSTSWRREPRSELPRRIGSLVARRPLPVALVAAGVPVLLALGVLGFRSDFDSQASLPDDLESVRAMEELREAFPSGQSDPTLIILDAGGGPALDTAALTGYEQSLRDVDGVAEVLPAEITATGDVARFTVVLDLNPTDGEAVELVSGTLRDVAVSEAPDGTEVLVGGTTAVLADIQKAIGHDYRLVFPLAGLVIMSVLALMLRGIIAPALLMLSVGLGFVATLGTTVLAFGLMGANGLTFTLPVMVYLFVIAIGTDYCILIVARLREELGRGLEPREAISGAVERSVPTVAAAAVILAGSFGILVLADNAVLRQVGFAVAFGILLSAFVIAMFLVPAAAGLLGRRMWWPRDPYGPRPDADHEPAVRPAAGTNNGESAPVHAGAG</sequence>
<dbReference type="Pfam" id="PF03176">
    <property type="entry name" value="MMPL"/>
    <property type="match status" value="2"/>
</dbReference>
<evidence type="ECO:0000256" key="8">
    <source>
        <dbReference type="SAM" id="Phobius"/>
    </source>
</evidence>
<name>A0A7W3TCG2_9ACTN</name>
<dbReference type="RefSeq" id="WP_182605957.1">
    <property type="nucleotide sequence ID" value="NZ_VKHT01000214.1"/>
</dbReference>
<evidence type="ECO:0000313" key="11">
    <source>
        <dbReference type="Proteomes" id="UP000538929"/>
    </source>
</evidence>
<proteinExistence type="inferred from homology"/>
<evidence type="ECO:0000256" key="5">
    <source>
        <dbReference type="ARBA" id="ARBA00022989"/>
    </source>
</evidence>
<evidence type="ECO:0000256" key="7">
    <source>
        <dbReference type="SAM" id="MobiDB-lite"/>
    </source>
</evidence>
<keyword evidence="11" id="KW-1185">Reference proteome</keyword>
<dbReference type="SUPFAM" id="SSF82866">
    <property type="entry name" value="Multidrug efflux transporter AcrB transmembrane domain"/>
    <property type="match status" value="2"/>
</dbReference>
<dbReference type="InterPro" id="IPR000731">
    <property type="entry name" value="SSD"/>
</dbReference>
<feature type="transmembrane region" description="Helical" evidence="8">
    <location>
        <begin position="205"/>
        <end position="226"/>
    </location>
</feature>
<feature type="transmembrane region" description="Helical" evidence="8">
    <location>
        <begin position="628"/>
        <end position="649"/>
    </location>
</feature>
<feature type="transmembrane region" description="Helical" evidence="8">
    <location>
        <begin position="367"/>
        <end position="388"/>
    </location>
</feature>
<evidence type="ECO:0000256" key="3">
    <source>
        <dbReference type="ARBA" id="ARBA00022475"/>
    </source>
</evidence>
<dbReference type="AlphaFoldDB" id="A0A7W3TCG2"/>
<keyword evidence="5 8" id="KW-1133">Transmembrane helix</keyword>
<feature type="transmembrane region" description="Helical" evidence="8">
    <location>
        <begin position="180"/>
        <end position="198"/>
    </location>
</feature>
<dbReference type="GO" id="GO:0005886">
    <property type="term" value="C:plasma membrane"/>
    <property type="evidence" value="ECO:0007669"/>
    <property type="project" value="UniProtKB-SubCell"/>
</dbReference>
<dbReference type="PANTHER" id="PTHR33406:SF6">
    <property type="entry name" value="MEMBRANE PROTEIN YDGH-RELATED"/>
    <property type="match status" value="1"/>
</dbReference>
<evidence type="ECO:0000256" key="6">
    <source>
        <dbReference type="ARBA" id="ARBA00023136"/>
    </source>
</evidence>
<evidence type="ECO:0000256" key="2">
    <source>
        <dbReference type="ARBA" id="ARBA00010157"/>
    </source>
</evidence>
<reference evidence="11" key="1">
    <citation type="submission" date="2019-10" db="EMBL/GenBank/DDBJ databases">
        <title>Streptomyces sp. nov., a novel actinobacterium isolated from alkaline environment.</title>
        <authorList>
            <person name="Golinska P."/>
        </authorList>
    </citation>
    <scope>NUCLEOTIDE SEQUENCE [LARGE SCALE GENOMIC DNA]</scope>
    <source>
        <strain evidence="11">DSM 42118</strain>
    </source>
</reference>
<comment type="caution">
    <text evidence="10">The sequence shown here is derived from an EMBL/GenBank/DDBJ whole genome shotgun (WGS) entry which is preliminary data.</text>
</comment>